<dbReference type="GO" id="GO:0034975">
    <property type="term" value="P:protein folding in endoplasmic reticulum"/>
    <property type="evidence" value="ECO:0007669"/>
    <property type="project" value="InterPro"/>
</dbReference>
<evidence type="ECO:0000256" key="2">
    <source>
        <dbReference type="ARBA" id="ARBA00004367"/>
    </source>
</evidence>
<dbReference type="Proteomes" id="UP000799118">
    <property type="component" value="Unassembled WGS sequence"/>
</dbReference>
<dbReference type="GO" id="GO:0005789">
    <property type="term" value="C:endoplasmic reticulum membrane"/>
    <property type="evidence" value="ECO:0007669"/>
    <property type="project" value="UniProtKB-SubCell"/>
</dbReference>
<dbReference type="PANTHER" id="PTHR12613:SF0">
    <property type="entry name" value="ERO1-LIKE PROTEIN"/>
    <property type="match status" value="1"/>
</dbReference>
<comment type="cofactor">
    <cofactor evidence="1">
        <name>FAD</name>
        <dbReference type="ChEBI" id="CHEBI:57692"/>
    </cofactor>
</comment>
<organism evidence="17 18">
    <name type="scientific">Gymnopus androsaceus JB14</name>
    <dbReference type="NCBI Taxonomy" id="1447944"/>
    <lineage>
        <taxon>Eukaryota</taxon>
        <taxon>Fungi</taxon>
        <taxon>Dikarya</taxon>
        <taxon>Basidiomycota</taxon>
        <taxon>Agaricomycotina</taxon>
        <taxon>Agaricomycetes</taxon>
        <taxon>Agaricomycetidae</taxon>
        <taxon>Agaricales</taxon>
        <taxon>Marasmiineae</taxon>
        <taxon>Omphalotaceae</taxon>
        <taxon>Gymnopus</taxon>
    </lineage>
</organism>
<comment type="subunit">
    <text evidence="4">May function both as a monomer and a homodimer.</text>
</comment>
<keyword evidence="18" id="KW-1185">Reference proteome</keyword>
<dbReference type="InterPro" id="IPR007266">
    <property type="entry name" value="Ero1"/>
</dbReference>
<keyword evidence="10" id="KW-0249">Electron transport</keyword>
<evidence type="ECO:0000256" key="3">
    <source>
        <dbReference type="ARBA" id="ARBA00008277"/>
    </source>
</evidence>
<feature type="chain" id="PRO_5025619514" evidence="16">
    <location>
        <begin position="32"/>
        <end position="493"/>
    </location>
</feature>
<dbReference type="AlphaFoldDB" id="A0A6A4HXM2"/>
<evidence type="ECO:0000256" key="4">
    <source>
        <dbReference type="ARBA" id="ARBA00011802"/>
    </source>
</evidence>
<comment type="similarity">
    <text evidence="3">Belongs to the EROs family.</text>
</comment>
<protein>
    <submittedName>
        <fullName evidence="17">Endoplasmic reticulum oxidoreductin 1</fullName>
    </submittedName>
</protein>
<dbReference type="PANTHER" id="PTHR12613">
    <property type="entry name" value="ERO1-RELATED"/>
    <property type="match status" value="1"/>
</dbReference>
<evidence type="ECO:0000256" key="15">
    <source>
        <dbReference type="ARBA" id="ARBA00023284"/>
    </source>
</evidence>
<keyword evidence="12" id="KW-0472">Membrane</keyword>
<keyword evidence="8" id="KW-0256">Endoplasmic reticulum</keyword>
<dbReference type="InterPro" id="IPR037192">
    <property type="entry name" value="ERO1-like_sf"/>
</dbReference>
<evidence type="ECO:0000256" key="11">
    <source>
        <dbReference type="ARBA" id="ARBA00023002"/>
    </source>
</evidence>
<keyword evidence="14" id="KW-0325">Glycoprotein</keyword>
<evidence type="ECO:0000256" key="8">
    <source>
        <dbReference type="ARBA" id="ARBA00022824"/>
    </source>
</evidence>
<feature type="signal peptide" evidence="16">
    <location>
        <begin position="1"/>
        <end position="31"/>
    </location>
</feature>
<dbReference type="GO" id="GO:0015035">
    <property type="term" value="F:protein-disulfide reductase activity"/>
    <property type="evidence" value="ECO:0007669"/>
    <property type="project" value="InterPro"/>
</dbReference>
<evidence type="ECO:0000256" key="10">
    <source>
        <dbReference type="ARBA" id="ARBA00022982"/>
    </source>
</evidence>
<dbReference type="Pfam" id="PF04137">
    <property type="entry name" value="ERO1"/>
    <property type="match status" value="1"/>
</dbReference>
<accession>A0A6A4HXM2</accession>
<sequence>MPFILVCRSRPLRPIIFLFLLLLSKVAPAQAQVAGKSGLSFGGIGLGVTPVQHQIALGSVAEEPLGSCGNKPTGPIDATLCDYETVESVNDDLDENLQILLQVPFFKYVQMELYRGCPFWEDDGTCMESTCSIEHVDESQVPEEWRIKTLSRVNPVIDTYHELEGCYYRDSDFCFLEDPKSGEYYDLTTIPERYTGYTGASPHQIWRAIYEENCFTYTEACIIRSFLVFTPLSPRIFAWIILTKLQENGALIFNVTFTRVASHPQRLEYIYFNAVLLLRAIHRISPHLEQYDYYLGMSESGVEETKRSLERVVDIAQQVGRFDESLMFRGVDALSLREEFKAHFRNVSRIMDCIECEQCRLWGKVQTAGIATALKILFEWDESKFLFAEDSSVDGIIQRSELAALFNTLNRFSESLGAATRFREMWLEVQPEEDEEEGTAVDEASTSSASSLFRYCKDRCVDGVARLWTKGLRSLEVFMNRRSEEESSSKVEL</sequence>
<keyword evidence="5" id="KW-0813">Transport</keyword>
<gene>
    <name evidence="17" type="ORF">BT96DRAFT_1017591</name>
</gene>
<dbReference type="EMBL" id="ML769434">
    <property type="protein sequence ID" value="KAE9402480.1"/>
    <property type="molecule type" value="Genomic_DNA"/>
</dbReference>
<evidence type="ECO:0000256" key="12">
    <source>
        <dbReference type="ARBA" id="ARBA00023136"/>
    </source>
</evidence>
<evidence type="ECO:0000256" key="13">
    <source>
        <dbReference type="ARBA" id="ARBA00023157"/>
    </source>
</evidence>
<keyword evidence="6" id="KW-0285">Flavoprotein</keyword>
<dbReference type="GO" id="GO:0071949">
    <property type="term" value="F:FAD binding"/>
    <property type="evidence" value="ECO:0007669"/>
    <property type="project" value="InterPro"/>
</dbReference>
<evidence type="ECO:0000256" key="14">
    <source>
        <dbReference type="ARBA" id="ARBA00023180"/>
    </source>
</evidence>
<dbReference type="SUPFAM" id="SSF110019">
    <property type="entry name" value="ERO1-like"/>
    <property type="match status" value="1"/>
</dbReference>
<evidence type="ECO:0000256" key="5">
    <source>
        <dbReference type="ARBA" id="ARBA00022448"/>
    </source>
</evidence>
<keyword evidence="11" id="KW-0560">Oxidoreductase</keyword>
<evidence type="ECO:0000256" key="1">
    <source>
        <dbReference type="ARBA" id="ARBA00001974"/>
    </source>
</evidence>
<evidence type="ECO:0000256" key="16">
    <source>
        <dbReference type="SAM" id="SignalP"/>
    </source>
</evidence>
<evidence type="ECO:0000256" key="9">
    <source>
        <dbReference type="ARBA" id="ARBA00022827"/>
    </source>
</evidence>
<dbReference type="GO" id="GO:0016972">
    <property type="term" value="F:thiol oxidase activity"/>
    <property type="evidence" value="ECO:0007669"/>
    <property type="project" value="InterPro"/>
</dbReference>
<evidence type="ECO:0000256" key="6">
    <source>
        <dbReference type="ARBA" id="ARBA00022630"/>
    </source>
</evidence>
<keyword evidence="15" id="KW-0676">Redox-active center</keyword>
<comment type="subcellular location">
    <subcellularLocation>
        <location evidence="2">Endoplasmic reticulum membrane</location>
        <topology evidence="2">Peripheral membrane protein</topology>
        <orientation evidence="2">Lumenal side</orientation>
    </subcellularLocation>
</comment>
<keyword evidence="13" id="KW-1015">Disulfide bond</keyword>
<evidence type="ECO:0000256" key="7">
    <source>
        <dbReference type="ARBA" id="ARBA00022729"/>
    </source>
</evidence>
<keyword evidence="7 16" id="KW-0732">Signal</keyword>
<evidence type="ECO:0000313" key="18">
    <source>
        <dbReference type="Proteomes" id="UP000799118"/>
    </source>
</evidence>
<dbReference type="OrthoDB" id="269384at2759"/>
<proteinExistence type="inferred from homology"/>
<keyword evidence="9" id="KW-0274">FAD</keyword>
<name>A0A6A4HXM2_9AGAR</name>
<evidence type="ECO:0000313" key="17">
    <source>
        <dbReference type="EMBL" id="KAE9402480.1"/>
    </source>
</evidence>
<reference evidence="17" key="1">
    <citation type="journal article" date="2019" name="Environ. Microbiol.">
        <title>Fungal ecological strategies reflected in gene transcription - a case study of two litter decomposers.</title>
        <authorList>
            <person name="Barbi F."/>
            <person name="Kohler A."/>
            <person name="Barry K."/>
            <person name="Baskaran P."/>
            <person name="Daum C."/>
            <person name="Fauchery L."/>
            <person name="Ihrmark K."/>
            <person name="Kuo A."/>
            <person name="LaButti K."/>
            <person name="Lipzen A."/>
            <person name="Morin E."/>
            <person name="Grigoriev I.V."/>
            <person name="Henrissat B."/>
            <person name="Lindahl B."/>
            <person name="Martin F."/>
        </authorList>
    </citation>
    <scope>NUCLEOTIDE SEQUENCE</scope>
    <source>
        <strain evidence="17">JB14</strain>
    </source>
</reference>